<dbReference type="AlphaFoldDB" id="A0AAV7VB23"/>
<accession>A0AAV7VB23</accession>
<name>A0AAV7VB23_PLEWA</name>
<evidence type="ECO:0000313" key="1">
    <source>
        <dbReference type="EMBL" id="KAJ1198784.1"/>
    </source>
</evidence>
<evidence type="ECO:0000313" key="2">
    <source>
        <dbReference type="Proteomes" id="UP001066276"/>
    </source>
</evidence>
<dbReference type="Proteomes" id="UP001066276">
    <property type="component" value="Chromosome 2_1"/>
</dbReference>
<organism evidence="1 2">
    <name type="scientific">Pleurodeles waltl</name>
    <name type="common">Iberian ribbed newt</name>
    <dbReference type="NCBI Taxonomy" id="8319"/>
    <lineage>
        <taxon>Eukaryota</taxon>
        <taxon>Metazoa</taxon>
        <taxon>Chordata</taxon>
        <taxon>Craniata</taxon>
        <taxon>Vertebrata</taxon>
        <taxon>Euteleostomi</taxon>
        <taxon>Amphibia</taxon>
        <taxon>Batrachia</taxon>
        <taxon>Caudata</taxon>
        <taxon>Salamandroidea</taxon>
        <taxon>Salamandridae</taxon>
        <taxon>Pleurodelinae</taxon>
        <taxon>Pleurodeles</taxon>
    </lineage>
</organism>
<proteinExistence type="predicted"/>
<reference evidence="1" key="1">
    <citation type="journal article" date="2022" name="bioRxiv">
        <title>Sequencing and chromosome-scale assembly of the giantPleurodeles waltlgenome.</title>
        <authorList>
            <person name="Brown T."/>
            <person name="Elewa A."/>
            <person name="Iarovenko S."/>
            <person name="Subramanian E."/>
            <person name="Araus A.J."/>
            <person name="Petzold A."/>
            <person name="Susuki M."/>
            <person name="Suzuki K.-i.T."/>
            <person name="Hayashi T."/>
            <person name="Toyoda A."/>
            <person name="Oliveira C."/>
            <person name="Osipova E."/>
            <person name="Leigh N.D."/>
            <person name="Simon A."/>
            <person name="Yun M.H."/>
        </authorList>
    </citation>
    <scope>NUCLEOTIDE SEQUENCE</scope>
    <source>
        <strain evidence="1">20211129_DDA</strain>
        <tissue evidence="1">Liver</tissue>
    </source>
</reference>
<sequence length="99" mass="11005">MLRTTTHFAILPSLHKNTDEQATKKTSRTVLAFWSSVRVEGKKISRCLKRLERCWCCRAVAVGFGTAGRSGESDAQCEVRSVEETRKSAARRSDAQCGV</sequence>
<dbReference type="EMBL" id="JANPWB010000003">
    <property type="protein sequence ID" value="KAJ1198784.1"/>
    <property type="molecule type" value="Genomic_DNA"/>
</dbReference>
<keyword evidence="2" id="KW-1185">Reference proteome</keyword>
<gene>
    <name evidence="1" type="ORF">NDU88_002623</name>
</gene>
<comment type="caution">
    <text evidence="1">The sequence shown here is derived from an EMBL/GenBank/DDBJ whole genome shotgun (WGS) entry which is preliminary data.</text>
</comment>
<protein>
    <submittedName>
        <fullName evidence="1">Uncharacterized protein</fullName>
    </submittedName>
</protein>